<feature type="non-terminal residue" evidence="4">
    <location>
        <position position="304"/>
    </location>
</feature>
<keyword evidence="1" id="KW-0677">Repeat</keyword>
<dbReference type="SUPFAM" id="SSF48403">
    <property type="entry name" value="Ankyrin repeat"/>
    <property type="match status" value="1"/>
</dbReference>
<evidence type="ECO:0000313" key="4">
    <source>
        <dbReference type="EMBL" id="CAK9065340.1"/>
    </source>
</evidence>
<dbReference type="InterPro" id="IPR036770">
    <property type="entry name" value="Ankyrin_rpt-contain_sf"/>
</dbReference>
<dbReference type="Proteomes" id="UP001642484">
    <property type="component" value="Unassembled WGS sequence"/>
</dbReference>
<comment type="caution">
    <text evidence="4">The sequence shown here is derived from an EMBL/GenBank/DDBJ whole genome shotgun (WGS) entry which is preliminary data.</text>
</comment>
<evidence type="ECO:0000256" key="1">
    <source>
        <dbReference type="ARBA" id="ARBA00022737"/>
    </source>
</evidence>
<evidence type="ECO:0000313" key="5">
    <source>
        <dbReference type="Proteomes" id="UP001642484"/>
    </source>
</evidence>
<dbReference type="InterPro" id="IPR002110">
    <property type="entry name" value="Ankyrin_rpt"/>
</dbReference>
<reference evidence="4 5" key="1">
    <citation type="submission" date="2024-02" db="EMBL/GenBank/DDBJ databases">
        <authorList>
            <person name="Chen Y."/>
            <person name="Shah S."/>
            <person name="Dougan E. K."/>
            <person name="Thang M."/>
            <person name="Chan C."/>
        </authorList>
    </citation>
    <scope>NUCLEOTIDE SEQUENCE [LARGE SCALE GENOMIC DNA]</scope>
</reference>
<keyword evidence="5" id="KW-1185">Reference proteome</keyword>
<dbReference type="SMART" id="SM00248">
    <property type="entry name" value="ANK"/>
    <property type="match status" value="2"/>
</dbReference>
<dbReference type="PANTHER" id="PTHR24171">
    <property type="entry name" value="ANKYRIN REPEAT DOMAIN-CONTAINING PROTEIN 39-RELATED"/>
    <property type="match status" value="1"/>
</dbReference>
<sequence length="304" mass="33206">MGAGSSIGSCVERPWCCTPICERDGVYLDLVTAIPSHGVGCGAFDEEVIEVECPAGAIFLETLQSLNALDRNFLYFCGTSNLVAVRWLLRFGASPFAHDSNNTTGLHVACRAGSTYVLQELLKHRPALDRADVAGWTPLHVAARMSRCNIVVMLLKAGAPTGSRNSHGELPSEMCLDGGTHAAFSSFQEHLLQRRQMRHASSAGDGRMSMPSRQEELHSWTFRWERPDAEDTEAPLPTPFFTPQHPIASFRGSQEVAQMSLRIFNGGAPGFGVAFIRATGLVHDYPRSASKFLLQESIDRKDGT</sequence>
<organism evidence="4 5">
    <name type="scientific">Durusdinium trenchii</name>
    <dbReference type="NCBI Taxonomy" id="1381693"/>
    <lineage>
        <taxon>Eukaryota</taxon>
        <taxon>Sar</taxon>
        <taxon>Alveolata</taxon>
        <taxon>Dinophyceae</taxon>
        <taxon>Suessiales</taxon>
        <taxon>Symbiodiniaceae</taxon>
        <taxon>Durusdinium</taxon>
    </lineage>
</organism>
<proteinExistence type="predicted"/>
<dbReference type="PANTHER" id="PTHR24171:SF8">
    <property type="entry name" value="BRCA1-ASSOCIATED RING DOMAIN PROTEIN 1"/>
    <property type="match status" value="1"/>
</dbReference>
<evidence type="ECO:0000256" key="2">
    <source>
        <dbReference type="ARBA" id="ARBA00023043"/>
    </source>
</evidence>
<gene>
    <name evidence="4" type="ORF">CCMP2556_LOCUS32133</name>
</gene>
<feature type="repeat" description="ANK" evidence="3">
    <location>
        <begin position="134"/>
        <end position="166"/>
    </location>
</feature>
<dbReference type="PROSITE" id="PS50297">
    <property type="entry name" value="ANK_REP_REGION"/>
    <property type="match status" value="1"/>
</dbReference>
<accession>A0ABP0NNH6</accession>
<keyword evidence="2 3" id="KW-0040">ANK repeat</keyword>
<name>A0ABP0NNH6_9DINO</name>
<evidence type="ECO:0000256" key="3">
    <source>
        <dbReference type="PROSITE-ProRule" id="PRU00023"/>
    </source>
</evidence>
<dbReference type="EMBL" id="CAXAMN010021998">
    <property type="protein sequence ID" value="CAK9065340.1"/>
    <property type="molecule type" value="Genomic_DNA"/>
</dbReference>
<dbReference type="PROSITE" id="PS50088">
    <property type="entry name" value="ANK_REPEAT"/>
    <property type="match status" value="1"/>
</dbReference>
<protein>
    <submittedName>
        <fullName evidence="4">Uncharacterized protein</fullName>
    </submittedName>
</protein>
<dbReference type="Pfam" id="PF12796">
    <property type="entry name" value="Ank_2"/>
    <property type="match status" value="1"/>
</dbReference>
<dbReference type="Gene3D" id="1.25.40.20">
    <property type="entry name" value="Ankyrin repeat-containing domain"/>
    <property type="match status" value="1"/>
</dbReference>